<keyword evidence="1" id="KW-0472">Membrane</keyword>
<geneLocation type="plasmid" evidence="2">
    <name>p1</name>
</geneLocation>
<gene>
    <name evidence="2" type="ORF">PG915_24615</name>
</gene>
<keyword evidence="1" id="KW-1133">Transmembrane helix</keyword>
<proteinExistence type="predicted"/>
<reference evidence="2" key="1">
    <citation type="submission" date="2023-01" db="EMBL/GenBank/DDBJ databases">
        <title>Vibrio sp. CB1-14 genome sequencing.</title>
        <authorList>
            <person name="Otstavnykh N."/>
            <person name="Isaeva M."/>
            <person name="Meleshko D."/>
        </authorList>
    </citation>
    <scope>NUCLEOTIDE SEQUENCE</scope>
    <source>
        <strain evidence="2">CB1-14</strain>
        <plasmid evidence="2">p1</plasmid>
    </source>
</reference>
<accession>A0AAU8BU90</accession>
<keyword evidence="1" id="KW-0812">Transmembrane</keyword>
<keyword evidence="2" id="KW-0614">Plasmid</keyword>
<evidence type="ECO:0000256" key="1">
    <source>
        <dbReference type="SAM" id="Phobius"/>
    </source>
</evidence>
<evidence type="ECO:0000313" key="2">
    <source>
        <dbReference type="EMBL" id="XCD19123.1"/>
    </source>
</evidence>
<name>A0AAU8BU90_9VIBR</name>
<feature type="transmembrane region" description="Helical" evidence="1">
    <location>
        <begin position="21"/>
        <end position="42"/>
    </location>
</feature>
<protein>
    <submittedName>
        <fullName evidence="2">Uncharacterized protein</fullName>
    </submittedName>
</protein>
<sequence>MEQTKKELTRFELAQQKRVSVGFLGATLGVFAARALTSAAIVTVGKAVAKKAYDAAFNKKVYSSDATPQDCITLSNVNALASAKLLVSQAFDEQNYADANNAMEEACSNISQGLSLVESGLDDDAKGYFEQAIKAAAEAKRIANDKTNPGYLGLYYNAASLFILASRQHLAVLTDEKKIAGYKKLLVDNIDEFVGHVTNEKATTDFIESIEAKFGQVETYRKDDWDQFQYTYDDAGNQTKVLTPNEDKDMTLAKTVRAGFLEAEQQAAYNEMVQPDVVNQWLMLKEELQASE</sequence>
<dbReference type="KEGG" id="vck:PG915_24615"/>
<dbReference type="EMBL" id="CP115922">
    <property type="protein sequence ID" value="XCD19123.1"/>
    <property type="molecule type" value="Genomic_DNA"/>
</dbReference>
<organism evidence="2">
    <name type="scientific">Vibrio chaetopteri</name>
    <dbReference type="NCBI Taxonomy" id="3016528"/>
    <lineage>
        <taxon>Bacteria</taxon>
        <taxon>Pseudomonadati</taxon>
        <taxon>Pseudomonadota</taxon>
        <taxon>Gammaproteobacteria</taxon>
        <taxon>Vibrionales</taxon>
        <taxon>Vibrionaceae</taxon>
        <taxon>Vibrio</taxon>
    </lineage>
</organism>
<dbReference type="RefSeq" id="WP_353500250.1">
    <property type="nucleotide sequence ID" value="NZ_CP115922.1"/>
</dbReference>
<dbReference type="AlphaFoldDB" id="A0AAU8BU90"/>